<dbReference type="Proteomes" id="UP000503018">
    <property type="component" value="Chromosome"/>
</dbReference>
<gene>
    <name evidence="1" type="ORF">GV829_06400</name>
</gene>
<evidence type="ECO:0000313" key="2">
    <source>
        <dbReference type="Proteomes" id="UP000503018"/>
    </source>
</evidence>
<protein>
    <submittedName>
        <fullName evidence="1">Uncharacterized protein</fullName>
    </submittedName>
</protein>
<keyword evidence="2" id="KW-1185">Reference proteome</keyword>
<dbReference type="RefSeq" id="WP_169945012.1">
    <property type="nucleotide sequence ID" value="NZ_CP053015.1"/>
</dbReference>
<dbReference type="KEGG" id="slan:GV829_06400"/>
<dbReference type="AlphaFoldDB" id="A0A6M4ASR0"/>
<organism evidence="1 2">
    <name type="scientific">Sphingomonas lacunae</name>
    <dbReference type="NCBI Taxonomy" id="2698828"/>
    <lineage>
        <taxon>Bacteria</taxon>
        <taxon>Pseudomonadati</taxon>
        <taxon>Pseudomonadota</taxon>
        <taxon>Alphaproteobacteria</taxon>
        <taxon>Sphingomonadales</taxon>
        <taxon>Sphingomonadaceae</taxon>
        <taxon>Sphingomonas</taxon>
    </lineage>
</organism>
<dbReference type="EMBL" id="CP053015">
    <property type="protein sequence ID" value="QJQ32128.1"/>
    <property type="molecule type" value="Genomic_DNA"/>
</dbReference>
<name>A0A6M4ASR0_9SPHN</name>
<accession>A0A6M4ASR0</accession>
<evidence type="ECO:0000313" key="1">
    <source>
        <dbReference type="EMBL" id="QJQ32128.1"/>
    </source>
</evidence>
<proteinExistence type="predicted"/>
<sequence>MIASRLSRHAGVDGCVALACILDAAHHGWQPARSRAVDAAAAGAL</sequence>
<reference evidence="1 2" key="1">
    <citation type="submission" date="2020-01" db="EMBL/GenBank/DDBJ databases">
        <title>Sphingomonas sp. strain CSW-10.</title>
        <authorList>
            <person name="Chen W.-M."/>
        </authorList>
    </citation>
    <scope>NUCLEOTIDE SEQUENCE [LARGE SCALE GENOMIC DNA]</scope>
    <source>
        <strain evidence="1 2">CSW-10</strain>
    </source>
</reference>